<protein>
    <submittedName>
        <fullName evidence="1">Uncharacterized protein</fullName>
    </submittedName>
</protein>
<name>A0A372LSY2_9BACI</name>
<proteinExistence type="predicted"/>
<accession>A0A372LSY2</accession>
<keyword evidence="2" id="KW-1185">Reference proteome</keyword>
<dbReference type="EMBL" id="QVTE01000008">
    <property type="protein sequence ID" value="RFU71007.1"/>
    <property type="molecule type" value="Genomic_DNA"/>
</dbReference>
<sequence length="83" mass="8924">MKVPYTYFAFSAMKLFRRILYITKEPLSDKGSFGSALASQIGVEPTTYSLGGCFGMSCDMSNVMSSVIEALCMTDSVNASPTA</sequence>
<evidence type="ECO:0000313" key="1">
    <source>
        <dbReference type="EMBL" id="RFU71007.1"/>
    </source>
</evidence>
<gene>
    <name evidence="1" type="ORF">D0469_03445</name>
</gene>
<evidence type="ECO:0000313" key="2">
    <source>
        <dbReference type="Proteomes" id="UP000264541"/>
    </source>
</evidence>
<dbReference type="AlphaFoldDB" id="A0A372LSY2"/>
<dbReference type="Proteomes" id="UP000264541">
    <property type="component" value="Unassembled WGS sequence"/>
</dbReference>
<organism evidence="1 2">
    <name type="scientific">Peribacillus saganii</name>
    <dbReference type="NCBI Taxonomy" id="2303992"/>
    <lineage>
        <taxon>Bacteria</taxon>
        <taxon>Bacillati</taxon>
        <taxon>Bacillota</taxon>
        <taxon>Bacilli</taxon>
        <taxon>Bacillales</taxon>
        <taxon>Bacillaceae</taxon>
        <taxon>Peribacillus</taxon>
    </lineage>
</organism>
<reference evidence="1 2" key="1">
    <citation type="submission" date="2018-08" db="EMBL/GenBank/DDBJ databases">
        <title>Bacillus chawlae sp. nov., Bacillus glennii sp. nov., and Bacillus saganii sp. nov. Isolated from the Vehicle Assembly Building at Kennedy Space Center where the Viking Spacecraft were Assembled.</title>
        <authorList>
            <person name="Seuylemezian A."/>
            <person name="Vaishampayan P."/>
        </authorList>
    </citation>
    <scope>NUCLEOTIDE SEQUENCE [LARGE SCALE GENOMIC DNA]</scope>
    <source>
        <strain evidence="1 2">V47-23a</strain>
    </source>
</reference>
<comment type="caution">
    <text evidence="1">The sequence shown here is derived from an EMBL/GenBank/DDBJ whole genome shotgun (WGS) entry which is preliminary data.</text>
</comment>